<protein>
    <submittedName>
        <fullName evidence="1">Uncharacterized protein</fullName>
    </submittedName>
</protein>
<evidence type="ECO:0000313" key="2">
    <source>
        <dbReference type="Proteomes" id="UP001163321"/>
    </source>
</evidence>
<evidence type="ECO:0000313" key="1">
    <source>
        <dbReference type="EMBL" id="KAI9922070.1"/>
    </source>
</evidence>
<keyword evidence="2" id="KW-1185">Reference proteome</keyword>
<accession>A0ACC0WVL5</accession>
<gene>
    <name evidence="1" type="ORF">PsorP6_001025</name>
</gene>
<sequence>MYDPSYFNYAMSLITVNFRGSAAAWHQNFEQKGQEVHSIEELKEVMTREFLPVDLEEILREKLDALKKNHCRNLEEYIMKFRKLMSDIKEMSDLDRVMCFTRGLVLRTKKKYYTEDFR</sequence>
<reference evidence="1 2" key="1">
    <citation type="journal article" date="2022" name="bioRxiv">
        <title>The genome of the oomycete Peronosclerospora sorghi, a cosmopolitan pathogen of maize and sorghum, is inflated with dispersed pseudogenes.</title>
        <authorList>
            <person name="Fletcher K."/>
            <person name="Martin F."/>
            <person name="Isakeit T."/>
            <person name="Cavanaugh K."/>
            <person name="Magill C."/>
            <person name="Michelmore R."/>
        </authorList>
    </citation>
    <scope>NUCLEOTIDE SEQUENCE [LARGE SCALE GENOMIC DNA]</scope>
    <source>
        <strain evidence="1">P6</strain>
    </source>
</reference>
<proteinExistence type="predicted"/>
<dbReference type="EMBL" id="CM047580">
    <property type="protein sequence ID" value="KAI9922070.1"/>
    <property type="molecule type" value="Genomic_DNA"/>
</dbReference>
<organism evidence="1 2">
    <name type="scientific">Peronosclerospora sorghi</name>
    <dbReference type="NCBI Taxonomy" id="230839"/>
    <lineage>
        <taxon>Eukaryota</taxon>
        <taxon>Sar</taxon>
        <taxon>Stramenopiles</taxon>
        <taxon>Oomycota</taxon>
        <taxon>Peronosporomycetes</taxon>
        <taxon>Peronosporales</taxon>
        <taxon>Peronosporaceae</taxon>
        <taxon>Peronosclerospora</taxon>
    </lineage>
</organism>
<dbReference type="Proteomes" id="UP001163321">
    <property type="component" value="Chromosome 1"/>
</dbReference>
<comment type="caution">
    <text evidence="1">The sequence shown here is derived from an EMBL/GenBank/DDBJ whole genome shotgun (WGS) entry which is preliminary data.</text>
</comment>
<name>A0ACC0WVL5_9STRA</name>